<dbReference type="OrthoDB" id="9816557at2"/>
<evidence type="ECO:0000259" key="2">
    <source>
        <dbReference type="Pfam" id="PF03217"/>
    </source>
</evidence>
<feature type="domain" description="S-layer protein C-terminal" evidence="2">
    <location>
        <begin position="43"/>
        <end position="93"/>
    </location>
</feature>
<keyword evidence="4" id="KW-1185">Reference proteome</keyword>
<reference evidence="3 4" key="1">
    <citation type="journal article" date="2015" name="Genome Announc.">
        <title>Expanding the biotechnology potential of lactobacilli through comparative genomics of 213 strains and associated genera.</title>
        <authorList>
            <person name="Sun Z."/>
            <person name="Harris H.M."/>
            <person name="McCann A."/>
            <person name="Guo C."/>
            <person name="Argimon S."/>
            <person name="Zhang W."/>
            <person name="Yang X."/>
            <person name="Jeffery I.B."/>
            <person name="Cooney J.C."/>
            <person name="Kagawa T.F."/>
            <person name="Liu W."/>
            <person name="Song Y."/>
            <person name="Salvetti E."/>
            <person name="Wrobel A."/>
            <person name="Rasinkangas P."/>
            <person name="Parkhill J."/>
            <person name="Rea M.C."/>
            <person name="O'Sullivan O."/>
            <person name="Ritari J."/>
            <person name="Douillard F.P."/>
            <person name="Paul Ross R."/>
            <person name="Yang R."/>
            <person name="Briner A.E."/>
            <person name="Felis G.E."/>
            <person name="de Vos W.M."/>
            <person name="Barrangou R."/>
            <person name="Klaenhammer T.R."/>
            <person name="Caufield P.W."/>
            <person name="Cui Y."/>
            <person name="Zhang H."/>
            <person name="O'Toole P.W."/>
        </authorList>
    </citation>
    <scope>NUCLEOTIDE SEQUENCE [LARGE SCALE GENOMIC DNA]</scope>
    <source>
        <strain evidence="3 4">DSM 16043</strain>
    </source>
</reference>
<dbReference type="AlphaFoldDB" id="A0A0R1UDK1"/>
<evidence type="ECO:0000313" key="3">
    <source>
        <dbReference type="EMBL" id="KRL91469.1"/>
    </source>
</evidence>
<evidence type="ECO:0000313" key="4">
    <source>
        <dbReference type="Proteomes" id="UP000051036"/>
    </source>
</evidence>
<gene>
    <name evidence="3" type="ORF">FC46_GL000016</name>
</gene>
<dbReference type="STRING" id="1423763.FC46_GL000016"/>
<organism evidence="3 4">
    <name type="scientific">Lactobacillus kalixensis DSM 16043</name>
    <dbReference type="NCBI Taxonomy" id="1423763"/>
    <lineage>
        <taxon>Bacteria</taxon>
        <taxon>Bacillati</taxon>
        <taxon>Bacillota</taxon>
        <taxon>Bacilli</taxon>
        <taxon>Lactobacillales</taxon>
        <taxon>Lactobacillaceae</taxon>
        <taxon>Lactobacillus</taxon>
    </lineage>
</organism>
<dbReference type="RefSeq" id="WP_057797007.1">
    <property type="nucleotide sequence ID" value="NZ_AZFM01000001.1"/>
</dbReference>
<feature type="signal peptide" evidence="1">
    <location>
        <begin position="1"/>
        <end position="30"/>
    </location>
</feature>
<proteinExistence type="predicted"/>
<dbReference type="PATRIC" id="fig|1423763.3.peg.16"/>
<dbReference type="Pfam" id="PF03217">
    <property type="entry name" value="SlpA"/>
    <property type="match status" value="3"/>
</dbReference>
<feature type="chain" id="PRO_5006411604" evidence="1">
    <location>
        <begin position="31"/>
        <end position="227"/>
    </location>
</feature>
<dbReference type="Proteomes" id="UP000051036">
    <property type="component" value="Unassembled WGS sequence"/>
</dbReference>
<feature type="domain" description="S-layer protein C-terminal" evidence="2">
    <location>
        <begin position="106"/>
        <end position="164"/>
    </location>
</feature>
<accession>A0A0R1UDK1</accession>
<protein>
    <submittedName>
        <fullName evidence="3">Surface layer protein slpc</fullName>
    </submittedName>
</protein>
<evidence type="ECO:0000256" key="1">
    <source>
        <dbReference type="SAM" id="SignalP"/>
    </source>
</evidence>
<sequence>MKKNLKIVSLAAAALFMTAPVFTTATSVNAASTTIQGPTDSVAMVYEIHGTDVAETNRTLEVNSPVNTFNTITIDGDSYTQIDSANSNYYVKSSWVNGSYNPETGDVESDSKMVMRTSIAYTGSGKKTGKRYLAFHNTTINYPKVKIGSATYYNVTNTNDYIKAVNIDGKKKTLKKNAYVYDQNGKRVKTATLTKGKSVTVYGSSLKIKGKSYYTIGEKRYVKVANF</sequence>
<dbReference type="EMBL" id="AZFM01000001">
    <property type="protein sequence ID" value="KRL91469.1"/>
    <property type="molecule type" value="Genomic_DNA"/>
</dbReference>
<keyword evidence="1" id="KW-0732">Signal</keyword>
<dbReference type="InterPro" id="IPR024968">
    <property type="entry name" value="SlpA_C_lactobacillus"/>
</dbReference>
<feature type="domain" description="S-layer protein C-terminal" evidence="2">
    <location>
        <begin position="165"/>
        <end position="225"/>
    </location>
</feature>
<name>A0A0R1UDK1_9LACO</name>
<comment type="caution">
    <text evidence="3">The sequence shown here is derived from an EMBL/GenBank/DDBJ whole genome shotgun (WGS) entry which is preliminary data.</text>
</comment>